<accession>A0A327YJ75</accession>
<dbReference type="Gene3D" id="1.20.1510.10">
    <property type="entry name" value="Cation efflux protein transmembrane domain"/>
    <property type="match status" value="1"/>
</dbReference>
<keyword evidence="5 8" id="KW-1133">Transmembrane helix</keyword>
<dbReference type="InterPro" id="IPR027469">
    <property type="entry name" value="Cation_efflux_TMD_sf"/>
</dbReference>
<evidence type="ECO:0000256" key="6">
    <source>
        <dbReference type="ARBA" id="ARBA00023065"/>
    </source>
</evidence>
<keyword evidence="7 8" id="KW-0472">Membrane</keyword>
<feature type="domain" description="Cation efflux protein transmembrane" evidence="9">
    <location>
        <begin position="22"/>
        <end position="215"/>
    </location>
</feature>
<dbReference type="InterPro" id="IPR058533">
    <property type="entry name" value="Cation_efflux_TM"/>
</dbReference>
<dbReference type="InterPro" id="IPR036837">
    <property type="entry name" value="Cation_efflux_CTD_sf"/>
</dbReference>
<proteinExistence type="inferred from homology"/>
<evidence type="ECO:0000313" key="11">
    <source>
        <dbReference type="EMBL" id="RAK21063.1"/>
    </source>
</evidence>
<dbReference type="Pfam" id="PF16916">
    <property type="entry name" value="ZT_dimer"/>
    <property type="match status" value="1"/>
</dbReference>
<evidence type="ECO:0000256" key="4">
    <source>
        <dbReference type="ARBA" id="ARBA00022692"/>
    </source>
</evidence>
<name>A0A327YJ75_9BACL</name>
<gene>
    <name evidence="11" type="ORF">B0I26_10315</name>
</gene>
<evidence type="ECO:0000256" key="3">
    <source>
        <dbReference type="ARBA" id="ARBA00022448"/>
    </source>
</evidence>
<feature type="transmembrane region" description="Helical" evidence="8">
    <location>
        <begin position="162"/>
        <end position="181"/>
    </location>
</feature>
<protein>
    <submittedName>
        <fullName evidence="11">Cobalt-zinc-cadmium efflux system protein</fullName>
    </submittedName>
</protein>
<dbReference type="NCBIfam" id="TIGR01297">
    <property type="entry name" value="CDF"/>
    <property type="match status" value="1"/>
</dbReference>
<feature type="transmembrane region" description="Helical" evidence="8">
    <location>
        <begin position="187"/>
        <end position="207"/>
    </location>
</feature>
<organism evidence="11 12">
    <name type="scientific">Paranoxybacillus vitaminiphilus</name>
    <dbReference type="NCBI Taxonomy" id="581036"/>
    <lineage>
        <taxon>Bacteria</taxon>
        <taxon>Bacillati</taxon>
        <taxon>Bacillota</taxon>
        <taxon>Bacilli</taxon>
        <taxon>Bacillales</taxon>
        <taxon>Anoxybacillaceae</taxon>
        <taxon>Paranoxybacillus</taxon>
    </lineage>
</organism>
<reference evidence="11 12" key="1">
    <citation type="submission" date="2018-06" db="EMBL/GenBank/DDBJ databases">
        <title>Genomic Encyclopedia of Type Strains, Phase III (KMG-III): the genomes of soil and plant-associated and newly described type strains.</title>
        <authorList>
            <person name="Whitman W."/>
        </authorList>
    </citation>
    <scope>NUCLEOTIDE SEQUENCE [LARGE SCALE GENOMIC DNA]</scope>
    <source>
        <strain evidence="11 12">CGMCC 1.8979</strain>
    </source>
</reference>
<keyword evidence="4 8" id="KW-0812">Transmembrane</keyword>
<evidence type="ECO:0000256" key="2">
    <source>
        <dbReference type="ARBA" id="ARBA00008873"/>
    </source>
</evidence>
<dbReference type="PANTHER" id="PTHR11562">
    <property type="entry name" value="CATION EFFLUX PROTEIN/ ZINC TRANSPORTER"/>
    <property type="match status" value="1"/>
</dbReference>
<evidence type="ECO:0000313" key="12">
    <source>
        <dbReference type="Proteomes" id="UP000248555"/>
    </source>
</evidence>
<dbReference type="Proteomes" id="UP000248555">
    <property type="component" value="Unassembled WGS sequence"/>
</dbReference>
<evidence type="ECO:0000259" key="10">
    <source>
        <dbReference type="Pfam" id="PF16916"/>
    </source>
</evidence>
<dbReference type="GO" id="GO:0005385">
    <property type="term" value="F:zinc ion transmembrane transporter activity"/>
    <property type="evidence" value="ECO:0007669"/>
    <property type="project" value="TreeGrafter"/>
</dbReference>
<evidence type="ECO:0000256" key="1">
    <source>
        <dbReference type="ARBA" id="ARBA00004141"/>
    </source>
</evidence>
<dbReference type="Pfam" id="PF01545">
    <property type="entry name" value="Cation_efflux"/>
    <property type="match status" value="1"/>
</dbReference>
<sequence>MIHYDYHHLPHVKVQNKSKRTLWITLILTLFFTLIEIIGGLISNSLALLSDSAHMASDVLALSLSMIALHLATRPPNKTFTFGYLRFEIIASFLNGLALAVIAIGIFIEGIRRFIHPENIDFQLMIIVASIGLVVNLVLTIVLSRSTKEEENLNIKSALWHFIGDLLSSIGVIISAVIIYFTDFYFFDPLISMVIGTIIFTGGAKIIRESYLILMDSVPEQFNLDEIRADISNVEGVEDVHDMHLWAISSDHYSLTAHVFINENMQPLCIILAINEMLEKKYGIKHTTIQIEHASLHNHGEYGKQFLLYKNKSYEGEEALKTRNAAAANSKQK</sequence>
<feature type="transmembrane region" description="Helical" evidence="8">
    <location>
        <begin position="21"/>
        <end position="42"/>
    </location>
</feature>
<comment type="similarity">
    <text evidence="2">Belongs to the cation diffusion facilitator (CDF) transporter (TC 2.A.4) family. SLC30A subfamily.</text>
</comment>
<dbReference type="InterPro" id="IPR027470">
    <property type="entry name" value="Cation_efflux_CTD"/>
</dbReference>
<dbReference type="OrthoDB" id="9809646at2"/>
<dbReference type="InterPro" id="IPR002524">
    <property type="entry name" value="Cation_efflux"/>
</dbReference>
<comment type="subcellular location">
    <subcellularLocation>
        <location evidence="1">Membrane</location>
        <topology evidence="1">Multi-pass membrane protein</topology>
    </subcellularLocation>
</comment>
<feature type="transmembrane region" description="Helical" evidence="8">
    <location>
        <begin position="54"/>
        <end position="72"/>
    </location>
</feature>
<evidence type="ECO:0000256" key="7">
    <source>
        <dbReference type="ARBA" id="ARBA00023136"/>
    </source>
</evidence>
<dbReference type="AlphaFoldDB" id="A0A327YJ75"/>
<dbReference type="PANTHER" id="PTHR11562:SF17">
    <property type="entry name" value="RE54080P-RELATED"/>
    <property type="match status" value="1"/>
</dbReference>
<dbReference type="RefSeq" id="WP_111644336.1">
    <property type="nucleotide sequence ID" value="NZ_QLMH01000003.1"/>
</dbReference>
<feature type="domain" description="Cation efflux protein cytoplasmic" evidence="10">
    <location>
        <begin position="220"/>
        <end position="293"/>
    </location>
</feature>
<dbReference type="SUPFAM" id="SSF161111">
    <property type="entry name" value="Cation efflux protein transmembrane domain-like"/>
    <property type="match status" value="1"/>
</dbReference>
<evidence type="ECO:0000259" key="9">
    <source>
        <dbReference type="Pfam" id="PF01545"/>
    </source>
</evidence>
<comment type="caution">
    <text evidence="11">The sequence shown here is derived from an EMBL/GenBank/DDBJ whole genome shotgun (WGS) entry which is preliminary data.</text>
</comment>
<dbReference type="InterPro" id="IPR050681">
    <property type="entry name" value="CDF/SLC30A"/>
</dbReference>
<dbReference type="SUPFAM" id="SSF160240">
    <property type="entry name" value="Cation efflux protein cytoplasmic domain-like"/>
    <property type="match status" value="1"/>
</dbReference>
<dbReference type="GO" id="GO:0005886">
    <property type="term" value="C:plasma membrane"/>
    <property type="evidence" value="ECO:0007669"/>
    <property type="project" value="TreeGrafter"/>
</dbReference>
<dbReference type="EMBL" id="QLMH01000003">
    <property type="protein sequence ID" value="RAK21063.1"/>
    <property type="molecule type" value="Genomic_DNA"/>
</dbReference>
<keyword evidence="6" id="KW-0406">Ion transport</keyword>
<keyword evidence="12" id="KW-1185">Reference proteome</keyword>
<evidence type="ECO:0000256" key="8">
    <source>
        <dbReference type="SAM" id="Phobius"/>
    </source>
</evidence>
<evidence type="ECO:0000256" key="5">
    <source>
        <dbReference type="ARBA" id="ARBA00022989"/>
    </source>
</evidence>
<keyword evidence="3" id="KW-0813">Transport</keyword>
<feature type="transmembrane region" description="Helical" evidence="8">
    <location>
        <begin position="120"/>
        <end position="142"/>
    </location>
</feature>
<feature type="transmembrane region" description="Helical" evidence="8">
    <location>
        <begin position="84"/>
        <end position="108"/>
    </location>
</feature>